<dbReference type="SUPFAM" id="SSF51182">
    <property type="entry name" value="RmlC-like cupins"/>
    <property type="match status" value="1"/>
</dbReference>
<dbReference type="EMBL" id="FUWR01000019">
    <property type="protein sequence ID" value="SKA13831.1"/>
    <property type="molecule type" value="Genomic_DNA"/>
</dbReference>
<organism evidence="1 2">
    <name type="scientific">Trichlorobacter thiogenes</name>
    <dbReference type="NCBI Taxonomy" id="115783"/>
    <lineage>
        <taxon>Bacteria</taxon>
        <taxon>Pseudomonadati</taxon>
        <taxon>Thermodesulfobacteriota</taxon>
        <taxon>Desulfuromonadia</taxon>
        <taxon>Geobacterales</taxon>
        <taxon>Geobacteraceae</taxon>
        <taxon>Trichlorobacter</taxon>
    </lineage>
</organism>
<proteinExistence type="predicted"/>
<dbReference type="Proteomes" id="UP000190102">
    <property type="component" value="Unassembled WGS sequence"/>
</dbReference>
<dbReference type="Gene3D" id="2.60.120.10">
    <property type="entry name" value="Jelly Rolls"/>
    <property type="match status" value="1"/>
</dbReference>
<gene>
    <name evidence="1" type="ORF">SAMN02745119_02810</name>
</gene>
<protein>
    <submittedName>
        <fullName evidence="1">Cupin 2 domain-containing protein</fullName>
    </submittedName>
</protein>
<dbReference type="RefSeq" id="WP_078791036.1">
    <property type="nucleotide sequence ID" value="NZ_FUWR01000019.1"/>
</dbReference>
<reference evidence="2" key="1">
    <citation type="submission" date="2017-02" db="EMBL/GenBank/DDBJ databases">
        <authorList>
            <person name="Varghese N."/>
            <person name="Submissions S."/>
        </authorList>
    </citation>
    <scope>NUCLEOTIDE SEQUENCE [LARGE SCALE GENOMIC DNA]</scope>
    <source>
        <strain evidence="2">ATCC BAA-34</strain>
    </source>
</reference>
<dbReference type="CDD" id="cd06981">
    <property type="entry name" value="cupin_reut_a1446"/>
    <property type="match status" value="1"/>
</dbReference>
<dbReference type="InterPro" id="IPR011051">
    <property type="entry name" value="RmlC_Cupin_sf"/>
</dbReference>
<dbReference type="STRING" id="115783.SAMN02745119_02810"/>
<dbReference type="AlphaFoldDB" id="A0A1T4RDY3"/>
<keyword evidence="2" id="KW-1185">Reference proteome</keyword>
<evidence type="ECO:0000313" key="2">
    <source>
        <dbReference type="Proteomes" id="UP000190102"/>
    </source>
</evidence>
<accession>A0A1T4RDY3</accession>
<dbReference type="InterPro" id="IPR014710">
    <property type="entry name" value="RmlC-like_jellyroll"/>
</dbReference>
<dbReference type="OrthoDB" id="9798585at2"/>
<name>A0A1T4RDY3_9BACT</name>
<evidence type="ECO:0000313" key="1">
    <source>
        <dbReference type="EMBL" id="SKA13831.1"/>
    </source>
</evidence>
<sequence>MVNVGDLLAGIPDASGGELFETLSASGGVRVERIITQGQATAAGEWYDQAWHEWVLLVKGEALLMIEGELEPHRLLPGQWMLLPAHCRHRVEWTLPGQNTIWLALHWPEHNRNEEGGR</sequence>